<reference evidence="2" key="1">
    <citation type="submission" date="2015-09" db="EMBL/GenBank/DDBJ databases">
        <authorList>
            <consortium name="Pathogen Informatics"/>
        </authorList>
    </citation>
    <scope>NUCLEOTIDE SEQUENCE [LARGE SCALE GENOMIC DNA]</scope>
    <source>
        <strain evidence="2">Lake Konstanz</strain>
    </source>
</reference>
<evidence type="ECO:0000313" key="1">
    <source>
        <dbReference type="EMBL" id="CUE56249.1"/>
    </source>
</evidence>
<keyword evidence="2" id="KW-1185">Reference proteome</keyword>
<sequence>MCAPKEQFQPALRIVIVSKHHRGTITINSAITTEVEFTVALQDQGGSIRDSCRGLVKRCDTLHMRNTCEEDDSASAELLVPDGHNKLLVQCAAYVALGHGLTNGPDNCVASFANGLVQQSPLQAAVPLAPLRSVKVYSLCGDTPKYEMTFDDQTADPNDQRLDWQNGVVDPLAYIPTLPHLQLCTLREQIQNATHIRAPVIRIELADIIDGEAHTP</sequence>
<dbReference type="VEuPathDB" id="TriTrypDB:BSAL_49065"/>
<gene>
    <name evidence="1" type="ORF">BSAL_49065</name>
</gene>
<accession>A0A0S4IH59</accession>
<organism evidence="1 2">
    <name type="scientific">Bodo saltans</name>
    <name type="common">Flagellated protozoan</name>
    <dbReference type="NCBI Taxonomy" id="75058"/>
    <lineage>
        <taxon>Eukaryota</taxon>
        <taxon>Discoba</taxon>
        <taxon>Euglenozoa</taxon>
        <taxon>Kinetoplastea</taxon>
        <taxon>Metakinetoplastina</taxon>
        <taxon>Eubodonida</taxon>
        <taxon>Bodonidae</taxon>
        <taxon>Bodo</taxon>
    </lineage>
</organism>
<dbReference type="EMBL" id="CYKH01000004">
    <property type="protein sequence ID" value="CUE56249.1"/>
    <property type="molecule type" value="Genomic_DNA"/>
</dbReference>
<evidence type="ECO:0000313" key="2">
    <source>
        <dbReference type="Proteomes" id="UP000051952"/>
    </source>
</evidence>
<dbReference type="Proteomes" id="UP000051952">
    <property type="component" value="Unassembled WGS sequence"/>
</dbReference>
<dbReference type="AlphaFoldDB" id="A0A0S4IH59"/>
<protein>
    <submittedName>
        <fullName evidence="1">Uncharacterized protein</fullName>
    </submittedName>
</protein>
<proteinExistence type="predicted"/>
<name>A0A0S4IH59_BODSA</name>